<feature type="domain" description="Aldehyde dehydrogenase" evidence="3">
    <location>
        <begin position="14"/>
        <end position="471"/>
    </location>
</feature>
<dbReference type="InterPro" id="IPR016163">
    <property type="entry name" value="Ald_DH_C"/>
</dbReference>
<evidence type="ECO:0000313" key="4">
    <source>
        <dbReference type="EMBL" id="UOF91168.1"/>
    </source>
</evidence>
<comment type="similarity">
    <text evidence="1">Belongs to the aldehyde dehydrogenase family.</text>
</comment>
<organism evidence="4 5">
    <name type="scientific">Fodinisporobacter ferrooxydans</name>
    <dbReference type="NCBI Taxonomy" id="2901836"/>
    <lineage>
        <taxon>Bacteria</taxon>
        <taxon>Bacillati</taxon>
        <taxon>Bacillota</taxon>
        <taxon>Bacilli</taxon>
        <taxon>Bacillales</taxon>
        <taxon>Alicyclobacillaceae</taxon>
        <taxon>Fodinisporobacter</taxon>
    </lineage>
</organism>
<keyword evidence="5" id="KW-1185">Reference proteome</keyword>
<dbReference type="CDD" id="cd07149">
    <property type="entry name" value="ALDH_y4uC"/>
    <property type="match status" value="1"/>
</dbReference>
<gene>
    <name evidence="4" type="ORF">LSG31_02600</name>
</gene>
<evidence type="ECO:0000259" key="3">
    <source>
        <dbReference type="Pfam" id="PF00171"/>
    </source>
</evidence>
<evidence type="ECO:0000313" key="5">
    <source>
        <dbReference type="Proteomes" id="UP000830167"/>
    </source>
</evidence>
<protein>
    <submittedName>
        <fullName evidence="4">Aldehyde dehydrogenase family protein</fullName>
    </submittedName>
</protein>
<sequence>MSIRKAQSYIDRKWISAGREAVSIISPYSGEVIGEQFLATPADVEHALATVHAAKTEIANIPSHERARILKRASMLLEQEKRRFAEIISLELGKPLKNTLDEVSRSIETLELSGEEAKRLIGETIPGDASQRGTRAIATTFRVPVGVVGAITPFNAPLNLICHKVGPAFAAGNSLILKPAPQTPLIATELLKLLLDAGLPENAINMVLGGVEIGQQIVKDPRVHVVSFTGSVRAGQNISELAGMKKVLLELGGNASTIVHEDADLARAAYLCARTGYSNSGQSCISVQRIYVHHSVVESFAQRLKQEVSKLKIGDPLLPDTDIGCLVDANTAKRVADWIEESIRLGAQLICGGRRNGATVEPTVLLNPPKTSKVVCQEVFGPVVSIIPYETIEEAIAETNDSPYGLQAGLFTNQMDLAYKVAHALEVGGVVINGTSNFRLDHWPYGGVKNSGIGREGPRFAIEDMTEMKMIVLQIPEQG</sequence>
<dbReference type="InterPro" id="IPR015590">
    <property type="entry name" value="Aldehyde_DH_dom"/>
</dbReference>
<dbReference type="RefSeq" id="WP_347437860.1">
    <property type="nucleotide sequence ID" value="NZ_CP089291.1"/>
</dbReference>
<reference evidence="4" key="1">
    <citation type="submission" date="2021-12" db="EMBL/GenBank/DDBJ databases">
        <title>Alicyclobacillaceae gen. nov., sp. nov., isolated from chalcocite enrichment system.</title>
        <authorList>
            <person name="Jiang Z."/>
        </authorList>
    </citation>
    <scope>NUCLEOTIDE SEQUENCE</scope>
    <source>
        <strain evidence="4">MYW30-H2</strain>
    </source>
</reference>
<dbReference type="PANTHER" id="PTHR42991:SF1">
    <property type="entry name" value="ALDEHYDE DEHYDROGENASE"/>
    <property type="match status" value="1"/>
</dbReference>
<dbReference type="Gene3D" id="3.40.605.10">
    <property type="entry name" value="Aldehyde Dehydrogenase, Chain A, domain 1"/>
    <property type="match status" value="1"/>
</dbReference>
<evidence type="ECO:0000256" key="2">
    <source>
        <dbReference type="ARBA" id="ARBA00023002"/>
    </source>
</evidence>
<dbReference type="InterPro" id="IPR016161">
    <property type="entry name" value="Ald_DH/histidinol_DH"/>
</dbReference>
<dbReference type="InterPro" id="IPR016162">
    <property type="entry name" value="Ald_DH_N"/>
</dbReference>
<dbReference type="EMBL" id="CP089291">
    <property type="protein sequence ID" value="UOF91168.1"/>
    <property type="molecule type" value="Genomic_DNA"/>
</dbReference>
<keyword evidence="2" id="KW-0560">Oxidoreductase</keyword>
<accession>A0ABY4CKX3</accession>
<name>A0ABY4CKX3_9BACL</name>
<dbReference type="InterPro" id="IPR051020">
    <property type="entry name" value="ALDH-related_metabolic_enz"/>
</dbReference>
<dbReference type="PANTHER" id="PTHR42991">
    <property type="entry name" value="ALDEHYDE DEHYDROGENASE"/>
    <property type="match status" value="1"/>
</dbReference>
<evidence type="ECO:0000256" key="1">
    <source>
        <dbReference type="ARBA" id="ARBA00009986"/>
    </source>
</evidence>
<dbReference type="Gene3D" id="3.40.309.10">
    <property type="entry name" value="Aldehyde Dehydrogenase, Chain A, domain 2"/>
    <property type="match status" value="1"/>
</dbReference>
<proteinExistence type="inferred from homology"/>
<dbReference type="Proteomes" id="UP000830167">
    <property type="component" value="Chromosome"/>
</dbReference>
<dbReference type="SUPFAM" id="SSF53720">
    <property type="entry name" value="ALDH-like"/>
    <property type="match status" value="1"/>
</dbReference>
<dbReference type="Pfam" id="PF00171">
    <property type="entry name" value="Aldedh"/>
    <property type="match status" value="1"/>
</dbReference>